<dbReference type="GO" id="GO:0000159">
    <property type="term" value="C:protein phosphatase type 2A complex"/>
    <property type="evidence" value="ECO:0007669"/>
    <property type="project" value="TreeGrafter"/>
</dbReference>
<evidence type="ECO:0000313" key="10">
    <source>
        <dbReference type="EMBL" id="EMG47545.1"/>
    </source>
</evidence>
<evidence type="ECO:0000256" key="7">
    <source>
        <dbReference type="ARBA" id="ARBA00023235"/>
    </source>
</evidence>
<evidence type="ECO:0000256" key="5">
    <source>
        <dbReference type="ARBA" id="ARBA00022490"/>
    </source>
</evidence>
<dbReference type="SUPFAM" id="SSF140984">
    <property type="entry name" value="PTPA-like"/>
    <property type="match status" value="1"/>
</dbReference>
<evidence type="ECO:0000256" key="9">
    <source>
        <dbReference type="RuleBase" id="RU361210"/>
    </source>
</evidence>
<dbReference type="HOGENOM" id="CLU_030733_2_1_1"/>
<evidence type="ECO:0000256" key="6">
    <source>
        <dbReference type="ARBA" id="ARBA00023110"/>
    </source>
</evidence>
<dbReference type="Pfam" id="PF03095">
    <property type="entry name" value="PTPA"/>
    <property type="match status" value="1"/>
</dbReference>
<dbReference type="GO" id="GO:0005737">
    <property type="term" value="C:cytoplasm"/>
    <property type="evidence" value="ECO:0007669"/>
    <property type="project" value="UniProtKB-SubCell"/>
</dbReference>
<dbReference type="PANTHER" id="PTHR10012:SF3">
    <property type="entry name" value="SERINE_THREONINE-PROTEIN PHOSPHATASE 2A ACTIVATOR 1"/>
    <property type="match status" value="1"/>
</dbReference>
<dbReference type="OMA" id="ACRDWHA"/>
<evidence type="ECO:0000256" key="8">
    <source>
        <dbReference type="ARBA" id="ARBA00023242"/>
    </source>
</evidence>
<name>M3JX97_CANMX</name>
<accession>M3JX97</accession>
<dbReference type="GO" id="GO:0005634">
    <property type="term" value="C:nucleus"/>
    <property type="evidence" value="ECO:0007669"/>
    <property type="project" value="UniProtKB-SubCell"/>
</dbReference>
<dbReference type="EMBL" id="AOGT01001500">
    <property type="protein sequence ID" value="EMG47545.1"/>
    <property type="molecule type" value="Genomic_DNA"/>
</dbReference>
<dbReference type="InterPro" id="IPR043170">
    <property type="entry name" value="PTPA_C_lid"/>
</dbReference>
<keyword evidence="8" id="KW-0539">Nucleus</keyword>
<keyword evidence="6 9" id="KW-0697">Rotamase</keyword>
<reference evidence="10 11" key="1">
    <citation type="submission" date="2013-02" db="EMBL/GenBank/DDBJ databases">
        <title>Genome sequence of Candida maltosa Xu316, a potential industrial strain for xylitol and ethanol production.</title>
        <authorList>
            <person name="Yu J."/>
            <person name="Wang Q."/>
            <person name="Geng X."/>
            <person name="Bao W."/>
            <person name="He P."/>
            <person name="Cai J."/>
        </authorList>
    </citation>
    <scope>NUCLEOTIDE SEQUENCE [LARGE SCALE GENOMIC DNA]</scope>
    <source>
        <strain evidence="11">Xu316</strain>
    </source>
</reference>
<keyword evidence="5 9" id="KW-0963">Cytoplasm</keyword>
<evidence type="ECO:0000256" key="2">
    <source>
        <dbReference type="ARBA" id="ARBA00004123"/>
    </source>
</evidence>
<dbReference type="Proteomes" id="UP000011777">
    <property type="component" value="Unassembled WGS sequence"/>
</dbReference>
<evidence type="ECO:0000256" key="1">
    <source>
        <dbReference type="ARBA" id="ARBA00000971"/>
    </source>
</evidence>
<organism evidence="10 11">
    <name type="scientific">Candida maltosa (strain Xu316)</name>
    <name type="common">Yeast</name>
    <dbReference type="NCBI Taxonomy" id="1245528"/>
    <lineage>
        <taxon>Eukaryota</taxon>
        <taxon>Fungi</taxon>
        <taxon>Dikarya</taxon>
        <taxon>Ascomycota</taxon>
        <taxon>Saccharomycotina</taxon>
        <taxon>Pichiomycetes</taxon>
        <taxon>Debaryomycetaceae</taxon>
        <taxon>Candida/Lodderomyces clade</taxon>
        <taxon>Candida</taxon>
    </lineage>
</organism>
<comment type="subcellular location">
    <subcellularLocation>
        <location evidence="3 9">Cytoplasm</location>
    </subcellularLocation>
    <subcellularLocation>
        <location evidence="2">Nucleus</location>
    </subcellularLocation>
</comment>
<dbReference type="OrthoDB" id="16120at2759"/>
<dbReference type="STRING" id="1245528.M3JX97"/>
<dbReference type="AlphaFoldDB" id="M3JX97"/>
<dbReference type="EC" id="5.2.1.8" evidence="9"/>
<dbReference type="GO" id="GO:0008160">
    <property type="term" value="F:protein tyrosine phosphatase activator activity"/>
    <property type="evidence" value="ECO:0007669"/>
    <property type="project" value="TreeGrafter"/>
</dbReference>
<keyword evidence="11" id="KW-1185">Reference proteome</keyword>
<keyword evidence="7 9" id="KW-0413">Isomerase</keyword>
<dbReference type="Gene3D" id="1.20.120.1150">
    <property type="match status" value="1"/>
</dbReference>
<dbReference type="InterPro" id="IPR004327">
    <property type="entry name" value="Phstyr_phstse_ac"/>
</dbReference>
<evidence type="ECO:0000256" key="3">
    <source>
        <dbReference type="ARBA" id="ARBA00004496"/>
    </source>
</evidence>
<dbReference type="eggNOG" id="KOG2867">
    <property type="taxonomic scope" value="Eukaryota"/>
</dbReference>
<comment type="caution">
    <text evidence="10">The sequence shown here is derived from an EMBL/GenBank/DDBJ whole genome shotgun (WGS) entry which is preliminary data.</text>
</comment>
<gene>
    <name evidence="10" type="ORF">G210_2058</name>
</gene>
<dbReference type="PANTHER" id="PTHR10012">
    <property type="entry name" value="SERINE/THREONINE-PROTEIN PHOSPHATASE 2A REGULATORY SUBUNIT B"/>
    <property type="match status" value="1"/>
</dbReference>
<comment type="function">
    <text evidence="9">PPIases accelerate the folding of proteins. It catalyzes the cis-trans isomerization of proline imidic peptide bonds in oligopeptides.</text>
</comment>
<dbReference type="PIRSF" id="PIRSF016325">
    <property type="entry name" value="Phstyr_phstse_ac"/>
    <property type="match status" value="1"/>
</dbReference>
<protein>
    <recommendedName>
        <fullName evidence="9">Serine/threonine-protein phosphatase 2A activator</fullName>
        <ecNumber evidence="9">5.2.1.8</ecNumber>
    </recommendedName>
    <alternativeName>
        <fullName evidence="9">Phosphotyrosyl phosphatase activator</fullName>
    </alternativeName>
</protein>
<dbReference type="GO" id="GO:0003755">
    <property type="term" value="F:peptidyl-prolyl cis-trans isomerase activity"/>
    <property type="evidence" value="ECO:0007669"/>
    <property type="project" value="UniProtKB-KW"/>
</dbReference>
<proteinExistence type="inferred from homology"/>
<evidence type="ECO:0000313" key="11">
    <source>
        <dbReference type="Proteomes" id="UP000011777"/>
    </source>
</evidence>
<dbReference type="GO" id="GO:0007052">
    <property type="term" value="P:mitotic spindle organization"/>
    <property type="evidence" value="ECO:0007669"/>
    <property type="project" value="TreeGrafter"/>
</dbReference>
<sequence length="323" mass="37407">MNWTLPTKRIYDGADLRYFERSIAFHRLQSVINKIVLLVQNQKVPDGVLNMEIVTRSNRTPTVSMPSLIRNKDQEITWSHNTQTLVDLFNELDKLITDTPPLQGPTRFGNLACRTWHDKVKPEIIPLLEKLEFPASLDINGFLTECSYYLENSFGSKVRLDYGTGHELSFIAFIGSLIEFNVLQDVTGVELLVIFSKYYDLVRRLILFYNLEPAGSHGVWGLDDHFHFIYILGASQFCNDKLAPVVQRALSSQVINSDKATNLYINAIAFIFKLKTGPFNEHSPIIYDIHSKVYSWIKKKRKKLQSRAQRQQRRQHRNQCRCQ</sequence>
<comment type="catalytic activity">
    <reaction evidence="1 9">
        <text>[protein]-peptidylproline (omega=180) = [protein]-peptidylproline (omega=0)</text>
        <dbReference type="Rhea" id="RHEA:16237"/>
        <dbReference type="Rhea" id="RHEA-COMP:10747"/>
        <dbReference type="Rhea" id="RHEA-COMP:10748"/>
        <dbReference type="ChEBI" id="CHEBI:83833"/>
        <dbReference type="ChEBI" id="CHEBI:83834"/>
        <dbReference type="EC" id="5.2.1.8"/>
    </reaction>
</comment>
<comment type="similarity">
    <text evidence="4 9">Belongs to the PTPA-type PPIase family.</text>
</comment>
<evidence type="ECO:0000256" key="4">
    <source>
        <dbReference type="ARBA" id="ARBA00011019"/>
    </source>
</evidence>
<dbReference type="InterPro" id="IPR037218">
    <property type="entry name" value="PTPA_sf"/>
</dbReference>